<dbReference type="InterPro" id="IPR003156">
    <property type="entry name" value="DHHA1_dom"/>
</dbReference>
<feature type="domain" description="DHHA1" evidence="7">
    <location>
        <begin position="386"/>
        <end position="478"/>
    </location>
</feature>
<dbReference type="PANTHER" id="PTHR30255:SF2">
    <property type="entry name" value="SINGLE-STRANDED-DNA-SPECIFIC EXONUCLEASE RECJ"/>
    <property type="match status" value="1"/>
</dbReference>
<sequence>MLQTTSQPEPDTRVTPALVLNVQRSAGLRRWVWRHPVLAETDNRLALALAQKMDISELAARILAGRGISAEMVESYLRPRLRDALPNPSILRDMDATALRLAAAVQARATIGILGDYDVDGACGTALLSSTLTALGCHVVTHIPDRLAEGYGPNIPALQSLLDQGASLLVCVDCGTAAIDVLDHFEGQADRIVLDHHKPDGRRLPKGLVVNPNRLDCESGLGHLCATAVAFLTVVALQRTLRQQGWFETHHAPDPMALLDLTALATICDVMPLQGLNRALVAQGLKVMNRRERIGLAALANVAGVKANASAMSCGFALGPRINAGGRIARADQGLRLLLSQSEHEAQAIAEELDDINRKRQTVESHILDAAVEQAREQVEAGHAVIFLHGDDWHPGVVGIVAGRLKERFNRPALVGALKDGVVKGSARSVTGLDIGAAIIQAHQSGLLLTGGGHAMAAGFSVKEENCAALHARLDEALDEARHLPPQDDLLLDGVVTIRGATPTLAQQIALLAPFGPGNEEPLLAIRDVRCVKADRIGQDGNTLRVILQDADGYSRIKGLVFRAGDKHFTDLLEDRSRPLLHVAGQLRLETWQERENLTFFIFDAARA</sequence>
<gene>
    <name evidence="9" type="ORF">SACS_1745</name>
</gene>
<comment type="caution">
    <text evidence="9">The sequence shown here is derived from an EMBL/GenBank/DDBJ whole genome shotgun (WGS) entry which is preliminary data.</text>
</comment>
<dbReference type="GO" id="GO:0006310">
    <property type="term" value="P:DNA recombination"/>
    <property type="evidence" value="ECO:0007669"/>
    <property type="project" value="InterPro"/>
</dbReference>
<dbReference type="Pfam" id="PF17768">
    <property type="entry name" value="RecJ_OB"/>
    <property type="match status" value="1"/>
</dbReference>
<evidence type="ECO:0000256" key="3">
    <source>
        <dbReference type="ARBA" id="ARBA00022722"/>
    </source>
</evidence>
<dbReference type="GO" id="GO:0006281">
    <property type="term" value="P:DNA repair"/>
    <property type="evidence" value="ECO:0007669"/>
    <property type="project" value="InterPro"/>
</dbReference>
<proteinExistence type="inferred from homology"/>
<evidence type="ECO:0000313" key="10">
    <source>
        <dbReference type="Proteomes" id="UP000027590"/>
    </source>
</evidence>
<evidence type="ECO:0000259" key="8">
    <source>
        <dbReference type="Pfam" id="PF17768"/>
    </source>
</evidence>
<dbReference type="InterPro" id="IPR001667">
    <property type="entry name" value="DDH_dom"/>
</dbReference>
<evidence type="ECO:0000259" key="7">
    <source>
        <dbReference type="Pfam" id="PF02272"/>
    </source>
</evidence>
<dbReference type="Gene3D" id="3.90.1640.30">
    <property type="match status" value="1"/>
</dbReference>
<organism evidence="9 10">
    <name type="scientific">Parasaccharibacter apium</name>
    <dbReference type="NCBI Taxonomy" id="1510841"/>
    <lineage>
        <taxon>Bacteria</taxon>
        <taxon>Pseudomonadati</taxon>
        <taxon>Pseudomonadota</taxon>
        <taxon>Alphaproteobacteria</taxon>
        <taxon>Acetobacterales</taxon>
        <taxon>Acetobacteraceae</taxon>
        <taxon>Parasaccharibacter</taxon>
    </lineage>
</organism>
<dbReference type="InterPro" id="IPR004610">
    <property type="entry name" value="RecJ"/>
</dbReference>
<dbReference type="AlphaFoldDB" id="A0A7U7G7D9"/>
<evidence type="ECO:0000313" key="9">
    <source>
        <dbReference type="EMBL" id="CDG34483.1"/>
    </source>
</evidence>
<reference evidence="9 10" key="2">
    <citation type="journal article" date="2014" name="PLoS ONE">
        <title>Evolution of mitochondria reconstructed from the energy metabolism of living bacteria.</title>
        <authorList>
            <person name="Degli Esposti M."/>
            <person name="Chouaia B."/>
            <person name="Comandatore F."/>
            <person name="Crotti E."/>
            <person name="Sassera D."/>
            <person name="Lievens P.M."/>
            <person name="Daffonchio D."/>
            <person name="Bandi C."/>
        </authorList>
    </citation>
    <scope>NUCLEOTIDE SEQUENCE [LARGE SCALE GENOMIC DNA]</scope>
    <source>
        <strain evidence="10">AM169</strain>
    </source>
</reference>
<dbReference type="Pfam" id="PF01368">
    <property type="entry name" value="DHH"/>
    <property type="match status" value="1"/>
</dbReference>
<evidence type="ECO:0000259" key="6">
    <source>
        <dbReference type="Pfam" id="PF01368"/>
    </source>
</evidence>
<reference evidence="9 10" key="1">
    <citation type="journal article" date="2014" name="Genome Biol. Evol.">
        <title>Acetic acid bacteria genomes reveal functional traits for adaptation to life in insect guts.</title>
        <authorList>
            <person name="Chouaia B."/>
            <person name="Gaiarsa S."/>
            <person name="Crotti E."/>
            <person name="Comandatore F."/>
            <person name="Degli Esposti M."/>
            <person name="Ricci I."/>
            <person name="Alma A."/>
            <person name="Favia G."/>
            <person name="Bandi C."/>
            <person name="Daffonchio D."/>
        </authorList>
    </citation>
    <scope>NUCLEOTIDE SEQUENCE [LARGE SCALE GENOMIC DNA]</scope>
    <source>
        <strain evidence="10">AM169</strain>
    </source>
</reference>
<dbReference type="Gene3D" id="3.10.310.30">
    <property type="match status" value="1"/>
</dbReference>
<feature type="domain" description="RecJ OB" evidence="8">
    <location>
        <begin position="492"/>
        <end position="602"/>
    </location>
</feature>
<dbReference type="GO" id="GO:0003676">
    <property type="term" value="F:nucleic acid binding"/>
    <property type="evidence" value="ECO:0007669"/>
    <property type="project" value="InterPro"/>
</dbReference>
<keyword evidence="5 9" id="KW-0269">Exonuclease</keyword>
<dbReference type="RefSeq" id="WP_052349224.1">
    <property type="nucleotide sequence ID" value="NZ_CBLY010000007.1"/>
</dbReference>
<dbReference type="InterPro" id="IPR051673">
    <property type="entry name" value="SSDNA_exonuclease_RecJ"/>
</dbReference>
<dbReference type="PANTHER" id="PTHR30255">
    <property type="entry name" value="SINGLE-STRANDED-DNA-SPECIFIC EXONUCLEASE RECJ"/>
    <property type="match status" value="1"/>
</dbReference>
<protein>
    <recommendedName>
        <fullName evidence="2">Single-stranded-DNA-specific exonuclease RecJ</fullName>
    </recommendedName>
</protein>
<feature type="domain" description="DDH" evidence="6">
    <location>
        <begin position="111"/>
        <end position="242"/>
    </location>
</feature>
<evidence type="ECO:0000256" key="2">
    <source>
        <dbReference type="ARBA" id="ARBA00019841"/>
    </source>
</evidence>
<dbReference type="NCBIfam" id="TIGR00644">
    <property type="entry name" value="recJ"/>
    <property type="match status" value="1"/>
</dbReference>
<dbReference type="SUPFAM" id="SSF64182">
    <property type="entry name" value="DHH phosphoesterases"/>
    <property type="match status" value="1"/>
</dbReference>
<evidence type="ECO:0000256" key="1">
    <source>
        <dbReference type="ARBA" id="ARBA00005915"/>
    </source>
</evidence>
<keyword evidence="4 9" id="KW-0378">Hydrolase</keyword>
<evidence type="ECO:0000256" key="4">
    <source>
        <dbReference type="ARBA" id="ARBA00022801"/>
    </source>
</evidence>
<dbReference type="Proteomes" id="UP000027590">
    <property type="component" value="Unassembled WGS sequence"/>
</dbReference>
<name>A0A7U7G7D9_9PROT</name>
<accession>A0A7U7G7D9</accession>
<dbReference type="EMBL" id="CBLY010000007">
    <property type="protein sequence ID" value="CDG34483.1"/>
    <property type="molecule type" value="Genomic_DNA"/>
</dbReference>
<comment type="similarity">
    <text evidence="1">Belongs to the RecJ family.</text>
</comment>
<dbReference type="GO" id="GO:0008409">
    <property type="term" value="F:5'-3' exonuclease activity"/>
    <property type="evidence" value="ECO:0007669"/>
    <property type="project" value="InterPro"/>
</dbReference>
<dbReference type="InterPro" id="IPR041122">
    <property type="entry name" value="RecJ_OB"/>
</dbReference>
<evidence type="ECO:0000256" key="5">
    <source>
        <dbReference type="ARBA" id="ARBA00022839"/>
    </source>
</evidence>
<dbReference type="InterPro" id="IPR038763">
    <property type="entry name" value="DHH_sf"/>
</dbReference>
<keyword evidence="3" id="KW-0540">Nuclease</keyword>
<dbReference type="Pfam" id="PF02272">
    <property type="entry name" value="DHHA1"/>
    <property type="match status" value="1"/>
</dbReference>